<keyword evidence="3" id="KW-0808">Transferase</keyword>
<keyword evidence="4" id="KW-1185">Reference proteome</keyword>
<dbReference type="Proteomes" id="UP000078386">
    <property type="component" value="Unassembled WGS sequence"/>
</dbReference>
<evidence type="ECO:0000313" key="3">
    <source>
        <dbReference type="EMBL" id="OAT54117.1"/>
    </source>
</evidence>
<protein>
    <submittedName>
        <fullName evidence="3">Acetyltransferase</fullName>
        <ecNumber evidence="3">2.3.1.-</ecNumber>
    </submittedName>
</protein>
<feature type="domain" description="Acyltransferase 3" evidence="2">
    <location>
        <begin position="39"/>
        <end position="358"/>
    </location>
</feature>
<dbReference type="PATRIC" id="fig|1354264.4.peg.1799"/>
<dbReference type="GO" id="GO:0016747">
    <property type="term" value="F:acyltransferase activity, transferring groups other than amino-acyl groups"/>
    <property type="evidence" value="ECO:0007669"/>
    <property type="project" value="InterPro"/>
</dbReference>
<feature type="transmembrane region" description="Helical" evidence="1">
    <location>
        <begin position="316"/>
        <end position="334"/>
    </location>
</feature>
<proteinExistence type="predicted"/>
<feature type="transmembrane region" description="Helical" evidence="1">
    <location>
        <begin position="116"/>
        <end position="135"/>
    </location>
</feature>
<dbReference type="AlphaFoldDB" id="A0A1B7K1T9"/>
<gene>
    <name evidence="3" type="ORF">M989_01729</name>
</gene>
<evidence type="ECO:0000259" key="2">
    <source>
        <dbReference type="Pfam" id="PF01757"/>
    </source>
</evidence>
<keyword evidence="1" id="KW-0812">Transmembrane</keyword>
<organism evidence="3 4">
    <name type="scientific">Kluyvera georgiana ATCC 51603</name>
    <dbReference type="NCBI Taxonomy" id="1354264"/>
    <lineage>
        <taxon>Bacteria</taxon>
        <taxon>Pseudomonadati</taxon>
        <taxon>Pseudomonadota</taxon>
        <taxon>Gammaproteobacteria</taxon>
        <taxon>Enterobacterales</taxon>
        <taxon>Enterobacteriaceae</taxon>
        <taxon>Kluyvera</taxon>
    </lineage>
</organism>
<sequence>MQNQLLLIFWMFTLIYLSLKIFETKKLSFIDKLDSRQNNKFDALRCYLSMLVVFHHYFFNYFYYTEHSWTISGYYFFNFIGPFSVSMFFILSGYLFSTIGLKKTNWWFLFFIKRTFRIAPMAILSSLICICLMYREGWINDGNIYLILQWLDAGFFNIRPDLFGVEHSNIINAGVTWTLMWEWRLYLALPLISILIPIKWRLHASLTISALSFILYLFWKITLPEHDGFIFRAMFLFSVGFLCKYLSIGIIKIISMNKSTHLIIAFMFFSTIFTEKNGAIMALILPPLIFLLICNGFTIFGLLNNTGACRIGKISYSIYLLHGIAWYIGFNKIVITSHLILYSTITFLLMLTISFVLSISIEHPIYNWIKLKLNENF</sequence>
<keyword evidence="1" id="KW-1133">Transmembrane helix</keyword>
<keyword evidence="3" id="KW-0012">Acyltransferase</keyword>
<reference evidence="3 4" key="1">
    <citation type="submission" date="2016-04" db="EMBL/GenBank/DDBJ databases">
        <title>ATOL: Assembling a taxonomically balanced genome-scale reconstruction of the evolutionary history of the Enterobacteriaceae.</title>
        <authorList>
            <person name="Plunkett G.III."/>
            <person name="Neeno-Eckwall E.C."/>
            <person name="Glasner J.D."/>
            <person name="Perna N.T."/>
        </authorList>
    </citation>
    <scope>NUCLEOTIDE SEQUENCE [LARGE SCALE GENOMIC DNA]</scope>
    <source>
        <strain evidence="3 4">ATCC 51603</strain>
    </source>
</reference>
<feature type="transmembrane region" description="Helical" evidence="1">
    <location>
        <begin position="280"/>
        <end position="304"/>
    </location>
</feature>
<feature type="transmembrane region" description="Helical" evidence="1">
    <location>
        <begin position="181"/>
        <end position="198"/>
    </location>
</feature>
<feature type="transmembrane region" description="Helical" evidence="1">
    <location>
        <begin position="205"/>
        <end position="223"/>
    </location>
</feature>
<comment type="caution">
    <text evidence="3">The sequence shown here is derived from an EMBL/GenBank/DDBJ whole genome shotgun (WGS) entry which is preliminary data.</text>
</comment>
<feature type="transmembrane region" description="Helical" evidence="1">
    <location>
        <begin position="6"/>
        <end position="22"/>
    </location>
</feature>
<dbReference type="EMBL" id="LXEU01000039">
    <property type="protein sequence ID" value="OAT54117.1"/>
    <property type="molecule type" value="Genomic_DNA"/>
</dbReference>
<feature type="transmembrane region" description="Helical" evidence="1">
    <location>
        <begin position="340"/>
        <end position="361"/>
    </location>
</feature>
<dbReference type="PANTHER" id="PTHR23028">
    <property type="entry name" value="ACETYLTRANSFERASE"/>
    <property type="match status" value="1"/>
</dbReference>
<dbReference type="EC" id="2.3.1.-" evidence="3"/>
<evidence type="ECO:0000313" key="4">
    <source>
        <dbReference type="Proteomes" id="UP000078386"/>
    </source>
</evidence>
<accession>A0A1B7K1T9</accession>
<feature type="transmembrane region" description="Helical" evidence="1">
    <location>
        <begin position="229"/>
        <end position="247"/>
    </location>
</feature>
<name>A0A1B7K1T9_9ENTR</name>
<keyword evidence="1" id="KW-0472">Membrane</keyword>
<dbReference type="InterPro" id="IPR002656">
    <property type="entry name" value="Acyl_transf_3_dom"/>
</dbReference>
<feature type="transmembrane region" description="Helical" evidence="1">
    <location>
        <begin position="43"/>
        <end position="63"/>
    </location>
</feature>
<dbReference type="Pfam" id="PF01757">
    <property type="entry name" value="Acyl_transf_3"/>
    <property type="match status" value="1"/>
</dbReference>
<feature type="transmembrane region" description="Helical" evidence="1">
    <location>
        <begin position="75"/>
        <end position="96"/>
    </location>
</feature>
<evidence type="ECO:0000256" key="1">
    <source>
        <dbReference type="SAM" id="Phobius"/>
    </source>
</evidence>
<dbReference type="InterPro" id="IPR050879">
    <property type="entry name" value="Acyltransferase_3"/>
</dbReference>